<protein>
    <submittedName>
        <fullName evidence="1">Uncharacterized protein</fullName>
    </submittedName>
</protein>
<organism evidence="1">
    <name type="scientific">Rhizophora mucronata</name>
    <name type="common">Asiatic mangrove</name>
    <dbReference type="NCBI Taxonomy" id="61149"/>
    <lineage>
        <taxon>Eukaryota</taxon>
        <taxon>Viridiplantae</taxon>
        <taxon>Streptophyta</taxon>
        <taxon>Embryophyta</taxon>
        <taxon>Tracheophyta</taxon>
        <taxon>Spermatophyta</taxon>
        <taxon>Magnoliopsida</taxon>
        <taxon>eudicotyledons</taxon>
        <taxon>Gunneridae</taxon>
        <taxon>Pentapetalae</taxon>
        <taxon>rosids</taxon>
        <taxon>fabids</taxon>
        <taxon>Malpighiales</taxon>
        <taxon>Rhizophoraceae</taxon>
        <taxon>Rhizophora</taxon>
    </lineage>
</organism>
<accession>A0A2P2N0C1</accession>
<sequence length="37" mass="4279">MQFLLKSDRSIVEEILKKHSDELLITVNHQSSIISLL</sequence>
<dbReference type="EMBL" id="GGEC01055397">
    <property type="protein sequence ID" value="MBX35881.1"/>
    <property type="molecule type" value="Transcribed_RNA"/>
</dbReference>
<proteinExistence type="predicted"/>
<evidence type="ECO:0000313" key="1">
    <source>
        <dbReference type="EMBL" id="MBX35881.1"/>
    </source>
</evidence>
<name>A0A2P2N0C1_RHIMU</name>
<reference evidence="1" key="1">
    <citation type="submission" date="2018-02" db="EMBL/GenBank/DDBJ databases">
        <title>Rhizophora mucronata_Transcriptome.</title>
        <authorList>
            <person name="Meera S.P."/>
            <person name="Sreeshan A."/>
            <person name="Augustine A."/>
        </authorList>
    </citation>
    <scope>NUCLEOTIDE SEQUENCE</scope>
    <source>
        <tissue evidence="1">Leaf</tissue>
    </source>
</reference>
<dbReference type="AlphaFoldDB" id="A0A2P2N0C1"/>